<keyword evidence="8" id="KW-1185">Reference proteome</keyword>
<keyword evidence="2" id="KW-0677">Repeat</keyword>
<evidence type="ECO:0000256" key="2">
    <source>
        <dbReference type="ARBA" id="ARBA00022737"/>
    </source>
</evidence>
<dbReference type="GO" id="GO:0008270">
    <property type="term" value="F:zinc ion binding"/>
    <property type="evidence" value="ECO:0007669"/>
    <property type="project" value="UniProtKB-KW"/>
</dbReference>
<organism evidence="7 8">
    <name type="scientific">Paralvinella palmiformis</name>
    <dbReference type="NCBI Taxonomy" id="53620"/>
    <lineage>
        <taxon>Eukaryota</taxon>
        <taxon>Metazoa</taxon>
        <taxon>Spiralia</taxon>
        <taxon>Lophotrochozoa</taxon>
        <taxon>Annelida</taxon>
        <taxon>Polychaeta</taxon>
        <taxon>Sedentaria</taxon>
        <taxon>Canalipalpata</taxon>
        <taxon>Terebellida</taxon>
        <taxon>Terebelliformia</taxon>
        <taxon>Alvinellidae</taxon>
        <taxon>Paralvinella</taxon>
    </lineage>
</organism>
<dbReference type="GO" id="GO:0045944">
    <property type="term" value="P:positive regulation of transcription by RNA polymerase II"/>
    <property type="evidence" value="ECO:0007669"/>
    <property type="project" value="UniProtKB-ARBA"/>
</dbReference>
<dbReference type="Gene3D" id="3.30.160.60">
    <property type="entry name" value="Classic Zinc Finger"/>
    <property type="match status" value="2"/>
</dbReference>
<evidence type="ECO:0000256" key="3">
    <source>
        <dbReference type="ARBA" id="ARBA00022771"/>
    </source>
</evidence>
<keyword evidence="4" id="KW-0862">Zinc</keyword>
<dbReference type="GO" id="GO:0000981">
    <property type="term" value="F:DNA-binding transcription factor activity, RNA polymerase II-specific"/>
    <property type="evidence" value="ECO:0007669"/>
    <property type="project" value="TreeGrafter"/>
</dbReference>
<dbReference type="GO" id="GO:0005634">
    <property type="term" value="C:nucleus"/>
    <property type="evidence" value="ECO:0007669"/>
    <property type="project" value="UniProtKB-ARBA"/>
</dbReference>
<dbReference type="FunFam" id="3.30.160.60:FF:000072">
    <property type="entry name" value="zinc finger protein 143 isoform X1"/>
    <property type="match status" value="1"/>
</dbReference>
<dbReference type="SUPFAM" id="SSF57667">
    <property type="entry name" value="beta-beta-alpha zinc fingers"/>
    <property type="match status" value="1"/>
</dbReference>
<dbReference type="PROSITE" id="PS50157">
    <property type="entry name" value="ZINC_FINGER_C2H2_2"/>
    <property type="match status" value="1"/>
</dbReference>
<proteinExistence type="predicted"/>
<dbReference type="GO" id="GO:0000978">
    <property type="term" value="F:RNA polymerase II cis-regulatory region sequence-specific DNA binding"/>
    <property type="evidence" value="ECO:0007669"/>
    <property type="project" value="TreeGrafter"/>
</dbReference>
<comment type="caution">
    <text evidence="7">The sequence shown here is derived from an EMBL/GenBank/DDBJ whole genome shotgun (WGS) entry which is preliminary data.</text>
</comment>
<dbReference type="Proteomes" id="UP001208570">
    <property type="component" value="Unassembled WGS sequence"/>
</dbReference>
<dbReference type="EMBL" id="JAODUP010000899">
    <property type="protein sequence ID" value="KAK2142907.1"/>
    <property type="molecule type" value="Genomic_DNA"/>
</dbReference>
<name>A0AAD9IYG3_9ANNE</name>
<dbReference type="PROSITE" id="PS00028">
    <property type="entry name" value="ZINC_FINGER_C2H2_1"/>
    <property type="match status" value="1"/>
</dbReference>
<evidence type="ECO:0000259" key="6">
    <source>
        <dbReference type="PROSITE" id="PS50157"/>
    </source>
</evidence>
<keyword evidence="3 5" id="KW-0863">Zinc-finger</keyword>
<keyword evidence="1" id="KW-0479">Metal-binding</keyword>
<dbReference type="Pfam" id="PF00096">
    <property type="entry name" value="zf-C2H2"/>
    <property type="match status" value="1"/>
</dbReference>
<feature type="non-terminal residue" evidence="7">
    <location>
        <position position="1"/>
    </location>
</feature>
<dbReference type="PANTHER" id="PTHR19818">
    <property type="entry name" value="ZINC FINGER PROTEIN ZIC AND GLI"/>
    <property type="match status" value="1"/>
</dbReference>
<dbReference type="PANTHER" id="PTHR19818:SF139">
    <property type="entry name" value="PAIR-RULE PROTEIN ODD-PAIRED"/>
    <property type="match status" value="1"/>
</dbReference>
<accession>A0AAD9IYG3</accession>
<sequence>MEAGVCLTCNRIKSVFVCPFENCTKTFSKKSRLTHHVMTHTGERPHKCPVSGCVKKYVRAAHLKR</sequence>
<feature type="domain" description="C2H2-type" evidence="6">
    <location>
        <begin position="16"/>
        <end position="45"/>
    </location>
</feature>
<dbReference type="InterPro" id="IPR013087">
    <property type="entry name" value="Znf_C2H2_type"/>
</dbReference>
<protein>
    <recommendedName>
        <fullName evidence="6">C2H2-type domain-containing protein</fullName>
    </recommendedName>
</protein>
<evidence type="ECO:0000256" key="5">
    <source>
        <dbReference type="PROSITE-ProRule" id="PRU00042"/>
    </source>
</evidence>
<gene>
    <name evidence="7" type="ORF">LSH36_899g00003</name>
</gene>
<evidence type="ECO:0000313" key="8">
    <source>
        <dbReference type="Proteomes" id="UP001208570"/>
    </source>
</evidence>
<evidence type="ECO:0000313" key="7">
    <source>
        <dbReference type="EMBL" id="KAK2142907.1"/>
    </source>
</evidence>
<dbReference type="SMART" id="SM00355">
    <property type="entry name" value="ZnF_C2H2"/>
    <property type="match status" value="1"/>
</dbReference>
<dbReference type="InterPro" id="IPR036236">
    <property type="entry name" value="Znf_C2H2_sf"/>
</dbReference>
<reference evidence="7" key="1">
    <citation type="journal article" date="2023" name="Mol. Biol. Evol.">
        <title>Third-Generation Sequencing Reveals the Adaptive Role of the Epigenome in Three Deep-Sea Polychaetes.</title>
        <authorList>
            <person name="Perez M."/>
            <person name="Aroh O."/>
            <person name="Sun Y."/>
            <person name="Lan Y."/>
            <person name="Juniper S.K."/>
            <person name="Young C.R."/>
            <person name="Angers B."/>
            <person name="Qian P.Y."/>
        </authorList>
    </citation>
    <scope>NUCLEOTIDE SEQUENCE</scope>
    <source>
        <strain evidence="7">P08H-3</strain>
    </source>
</reference>
<dbReference type="AlphaFoldDB" id="A0AAD9IYG3"/>
<evidence type="ECO:0000256" key="4">
    <source>
        <dbReference type="ARBA" id="ARBA00022833"/>
    </source>
</evidence>
<dbReference type="InterPro" id="IPR050329">
    <property type="entry name" value="GLI_C2H2-zinc-finger"/>
</dbReference>
<evidence type="ECO:0000256" key="1">
    <source>
        <dbReference type="ARBA" id="ARBA00022723"/>
    </source>
</evidence>